<keyword evidence="7" id="KW-1267">Proteomics identification</keyword>
<dbReference type="GO" id="GO:0016324">
    <property type="term" value="C:apical plasma membrane"/>
    <property type="evidence" value="ECO:0000318"/>
    <property type="project" value="GO_Central"/>
</dbReference>
<accession>A1A5Y9</accession>
<dbReference type="GO" id="GO:0015823">
    <property type="term" value="P:phenylalanine transport"/>
    <property type="evidence" value="ECO:0000318"/>
    <property type="project" value="GO_Central"/>
</dbReference>
<evidence type="ECO:0000259" key="2">
    <source>
        <dbReference type="SMART" id="SM00642"/>
    </source>
</evidence>
<evidence type="ECO:0000313" key="5">
    <source>
        <dbReference type="RefSeq" id="NP_001073552.1"/>
    </source>
</evidence>
<protein>
    <submittedName>
        <fullName evidence="5">Uncharacterized protein LOC790938</fullName>
    </submittedName>
    <submittedName>
        <fullName evidence="3">Zgc:158423</fullName>
    </submittedName>
</protein>
<proteinExistence type="evidence at protein level"/>
<dbReference type="GO" id="GO:0016323">
    <property type="term" value="C:basolateral plasma membrane"/>
    <property type="evidence" value="ECO:0000318"/>
    <property type="project" value="GO_Central"/>
</dbReference>
<dbReference type="SMART" id="SM00642">
    <property type="entry name" value="Aamy"/>
    <property type="match status" value="1"/>
</dbReference>
<dbReference type="RefSeq" id="NP_001073552.1">
    <property type="nucleotide sequence ID" value="NM_001080083.1"/>
</dbReference>
<evidence type="ECO:0000313" key="4">
    <source>
        <dbReference type="Proteomes" id="UP000000437"/>
    </source>
</evidence>
<dbReference type="Reactome" id="R-DRE-352230">
    <property type="pathway name" value="Amino acid transport across the plasma membrane"/>
</dbReference>
<keyword evidence="1" id="KW-0472">Membrane</keyword>
<organism evidence="3">
    <name type="scientific">Danio rerio</name>
    <name type="common">Zebrafish</name>
    <name type="synonym">Brachydanio rerio</name>
    <dbReference type="NCBI Taxonomy" id="7955"/>
    <lineage>
        <taxon>Eukaryota</taxon>
        <taxon>Metazoa</taxon>
        <taxon>Chordata</taxon>
        <taxon>Craniata</taxon>
        <taxon>Vertebrata</taxon>
        <taxon>Euteleostomi</taxon>
        <taxon>Actinopterygii</taxon>
        <taxon>Neopterygii</taxon>
        <taxon>Teleostei</taxon>
        <taxon>Ostariophysi</taxon>
        <taxon>Cypriniformes</taxon>
        <taxon>Danionidae</taxon>
        <taxon>Danioninae</taxon>
        <taxon>Danio</taxon>
    </lineage>
</organism>
<dbReference type="Pfam" id="PF16028">
    <property type="entry name" value="SLC3A2_N"/>
    <property type="match status" value="1"/>
</dbReference>
<dbReference type="InterPro" id="IPR031984">
    <property type="entry name" value="SLC3A2_N"/>
</dbReference>
<dbReference type="KEGG" id="dre:790938"/>
<keyword evidence="1" id="KW-1133">Transmembrane helix</keyword>
<dbReference type="GO" id="GO:1903801">
    <property type="term" value="P:L-leucine import across plasma membrane"/>
    <property type="evidence" value="ECO:0000318"/>
    <property type="project" value="GO_Central"/>
</dbReference>
<gene>
    <name evidence="3 5 6" type="ORF">zgc:158423</name>
</gene>
<dbReference type="EMBL" id="BC128865">
    <property type="protein sequence ID" value="AAI28866.1"/>
    <property type="molecule type" value="mRNA"/>
</dbReference>
<feature type="transmembrane region" description="Helical" evidence="1">
    <location>
        <begin position="57"/>
        <end position="79"/>
    </location>
</feature>
<dbReference type="PANTHER" id="PTHR46673:SF3">
    <property type="entry name" value="SOLUTE CARRIER FAMILY 3 (AMINO ACID TRANSPORTER HEAVY CHAIN), MEMBER 2A-RELATED"/>
    <property type="match status" value="1"/>
</dbReference>
<dbReference type="Proteomes" id="UP000000437">
    <property type="component" value="Chromosome 7"/>
</dbReference>
<dbReference type="GlyGen" id="A1A5Y9">
    <property type="glycosylation" value="1 site"/>
</dbReference>
<dbReference type="InterPro" id="IPR013780">
    <property type="entry name" value="Glyco_hydro_b"/>
</dbReference>
<dbReference type="AGR" id="ZFIN:ZDB-GENE-061215-58"/>
<name>A1A5Y9_DANRE</name>
<keyword evidence="1" id="KW-0812">Transmembrane</keyword>
<reference evidence="5" key="5">
    <citation type="submission" date="2025-04" db="UniProtKB">
        <authorList>
            <consortium name="RefSeq"/>
        </authorList>
    </citation>
    <scope>IDENTIFICATION</scope>
</reference>
<dbReference type="SUPFAM" id="SSF51445">
    <property type="entry name" value="(Trans)glycosidases"/>
    <property type="match status" value="1"/>
</dbReference>
<dbReference type="InterPro" id="IPR017853">
    <property type="entry name" value="GH"/>
</dbReference>
<dbReference type="GO" id="GO:1904273">
    <property type="term" value="P:L-alanine import across plasma membrane"/>
    <property type="evidence" value="ECO:0000318"/>
    <property type="project" value="GO_Central"/>
</dbReference>
<dbReference type="PhylomeDB" id="A1A5Y9"/>
<reference evidence="5" key="4">
    <citation type="journal article" date="2017" name="Nat. Commun.">
        <title>Evolution of complexity in the zebrafish synapse proteome.</title>
        <authorList>
            <person name="Bayes A."/>
            <person name="Collins M.O."/>
            <person name="Reig-Viader R."/>
            <person name="Gou G."/>
            <person name="Goulding D."/>
            <person name="Izquierdo A."/>
            <person name="Choudhary J.S."/>
            <person name="Emes R.D."/>
            <person name="Grant S.G."/>
        </authorList>
    </citation>
    <scope>NUCLEOTIDE SEQUENCE</scope>
</reference>
<dbReference type="OrthoDB" id="1740265at2759"/>
<dbReference type="GeneID" id="790938"/>
<dbReference type="PANTHER" id="PTHR46673">
    <property type="entry name" value="4F2 CELL-SURFACE ANTIGEN HEAVY CHAIN"/>
    <property type="match status" value="1"/>
</dbReference>
<sequence>MKDIELKEVDQTKQLMTRENGCVKVTVPENTAVKYTGLSKDELVKVAGTPGWIRIRWALLALFFLGWVGMLAGAIVIIVQAPRCKPIPEMHWWNEGPLYQISDVNAFTESGLKGLEGKLDYLSQMNVAGVVLGPIHSLKIDQLDTLNLISVQSEVGTENELESLLGLAHKKGIFIVLNLTPNFNKTSAWFNNFNAVAEKIKDACTYWLDKGLDGIFLSDLNEIPTDAWPSIKEIFNRSDATKEVALMGSVNSMSVNDISVLLNRSGVDLLLTGQPDLSDSGEKQAQIIKEFNSSIQQTSLGWRSRQDPGTLAAEFPIRLYQILLFTLPGTPVFSAGEELGLKAEEQLQALWDLENPVEEKNAKAKALQEERLAVRNFFKTLSDLRGKERSLQHGEYVGLSNSKSSLAFLRVWDQSKRFITALNWGDKPVTMKLTYRDLPAEAQVLLSTDTSSLALESMVSLEKLQLDPKQAVLLTYSYAG</sequence>
<evidence type="ECO:0000256" key="1">
    <source>
        <dbReference type="SAM" id="Phobius"/>
    </source>
</evidence>
<dbReference type="ZFIN" id="ZDB-GENE-061215-58">
    <property type="gene designation" value="zgc:158423"/>
</dbReference>
<reference evidence="4" key="2">
    <citation type="journal article" date="2013" name="Nature">
        <title>The zebrafish reference genome sequence and its relationship to the human genome.</title>
        <authorList>
            <consortium name="Genome Reference Consortium Zebrafish"/>
            <person name="Howe K."/>
            <person name="Clark M.D."/>
            <person name="Torroja C.F."/>
            <person name="Torrance J."/>
            <person name="Berthelot C."/>
            <person name="Muffato M."/>
            <person name="Collins J.E."/>
            <person name="Humphray S."/>
            <person name="McLaren K."/>
            <person name="Matthews L."/>
            <person name="McLaren S."/>
            <person name="Sealy I."/>
            <person name="Caccamo M."/>
            <person name="Churcher C."/>
            <person name="Scott C."/>
            <person name="Barrett J.C."/>
            <person name="Koch R."/>
            <person name="Rauch G.J."/>
            <person name="White S."/>
            <person name="Chow W."/>
            <person name="Kilian B."/>
            <person name="Quintais L.T."/>
            <person name="Guerra-Assuncao J.A."/>
            <person name="Zhou Y."/>
            <person name="Gu Y."/>
            <person name="Yen J."/>
            <person name="Vogel J.H."/>
            <person name="Eyre T."/>
            <person name="Redmond S."/>
            <person name="Banerjee R."/>
            <person name="Chi J."/>
            <person name="Fu B."/>
            <person name="Langley E."/>
            <person name="Maguire S.F."/>
            <person name="Laird G.K."/>
            <person name="Lloyd D."/>
            <person name="Kenyon E."/>
            <person name="Donaldson S."/>
            <person name="Sehra H."/>
            <person name="Almeida-King J."/>
            <person name="Loveland J."/>
            <person name="Trevanion S."/>
            <person name="Jones M."/>
            <person name="Quail M."/>
            <person name="Willey D."/>
            <person name="Hunt A."/>
            <person name="Burton J."/>
            <person name="Sims S."/>
            <person name="McLay K."/>
            <person name="Plumb B."/>
            <person name="Davis J."/>
            <person name="Clee C."/>
            <person name="Oliver K."/>
            <person name="Clark R."/>
            <person name="Riddle C."/>
            <person name="Elliot D."/>
            <person name="Eliott D."/>
            <person name="Threadgold G."/>
            <person name="Harden G."/>
            <person name="Ware D."/>
            <person name="Begum S."/>
            <person name="Mortimore B."/>
            <person name="Mortimer B."/>
            <person name="Kerry G."/>
            <person name="Heath P."/>
            <person name="Phillimore B."/>
            <person name="Tracey A."/>
            <person name="Corby N."/>
            <person name="Dunn M."/>
            <person name="Johnson C."/>
            <person name="Wood J."/>
            <person name="Clark S."/>
            <person name="Pelan S."/>
            <person name="Griffiths G."/>
            <person name="Smith M."/>
            <person name="Glithero R."/>
            <person name="Howden P."/>
            <person name="Barker N."/>
            <person name="Lloyd C."/>
            <person name="Stevens C."/>
            <person name="Harley J."/>
            <person name="Holt K."/>
            <person name="Panagiotidis G."/>
            <person name="Lovell J."/>
            <person name="Beasley H."/>
            <person name="Henderson C."/>
            <person name="Gordon D."/>
            <person name="Auger K."/>
            <person name="Wright D."/>
            <person name="Collins J."/>
            <person name="Raisen C."/>
            <person name="Dyer L."/>
            <person name="Leung K."/>
            <person name="Robertson L."/>
            <person name="Ambridge K."/>
            <person name="Leongamornlert D."/>
            <person name="McGuire S."/>
            <person name="Gilderthorp R."/>
            <person name="Griffiths C."/>
            <person name="Manthravadi D."/>
            <person name="Nichol S."/>
            <person name="Barker G."/>
            <person name="Whitehead S."/>
            <person name="Kay M."/>
            <person name="Brown J."/>
            <person name="Murnane C."/>
            <person name="Gray E."/>
            <person name="Humphries M."/>
            <person name="Sycamore N."/>
            <person name="Barker D."/>
            <person name="Saunders D."/>
            <person name="Wallis J."/>
            <person name="Babbage A."/>
            <person name="Hammond S."/>
            <person name="Mashreghi-Mohammadi M."/>
            <person name="Barr L."/>
            <person name="Martin S."/>
            <person name="Wray P."/>
            <person name="Ellington A."/>
            <person name="Matthews N."/>
            <person name="Ellwood M."/>
            <person name="Woodmansey R."/>
            <person name="Clark G."/>
            <person name="Cooper J."/>
            <person name="Cooper J."/>
            <person name="Tromans A."/>
            <person name="Grafham D."/>
            <person name="Skuce C."/>
            <person name="Pandian R."/>
            <person name="Andrews R."/>
            <person name="Harrison E."/>
            <person name="Kimberley A."/>
            <person name="Garnett J."/>
            <person name="Fosker N."/>
            <person name="Hall R."/>
            <person name="Garner P."/>
            <person name="Kelly D."/>
            <person name="Bird C."/>
            <person name="Palmer S."/>
            <person name="Gehring I."/>
            <person name="Berger A."/>
            <person name="Dooley C.M."/>
            <person name="Ersan-Urun Z."/>
            <person name="Eser C."/>
            <person name="Geiger H."/>
            <person name="Geisler M."/>
            <person name="Karotki L."/>
            <person name="Kirn A."/>
            <person name="Konantz J."/>
            <person name="Konantz M."/>
            <person name="Oberlander M."/>
            <person name="Rudolph-Geiger S."/>
            <person name="Teucke M."/>
            <person name="Lanz C."/>
            <person name="Raddatz G."/>
            <person name="Osoegawa K."/>
            <person name="Zhu B."/>
            <person name="Rapp A."/>
            <person name="Widaa S."/>
            <person name="Langford C."/>
            <person name="Yang F."/>
            <person name="Schuster S.C."/>
            <person name="Carter N.P."/>
            <person name="Harrow J."/>
            <person name="Ning Z."/>
            <person name="Herrero J."/>
            <person name="Searle S.M."/>
            <person name="Enright A."/>
            <person name="Geisler R."/>
            <person name="Plasterk R.H."/>
            <person name="Lee C."/>
            <person name="Westerfield M."/>
            <person name="de Jong P.J."/>
            <person name="Zon L.I."/>
            <person name="Postlethwait J.H."/>
            <person name="Nusslein-Volhard C."/>
            <person name="Hubbard T.J."/>
            <person name="Roest Crollius H."/>
            <person name="Rogers J."/>
            <person name="Stemple D.L."/>
        </authorList>
    </citation>
    <scope>NUCLEOTIDE SEQUENCE [LARGE SCALE GENOMIC DNA]</scope>
</reference>
<dbReference type="AlphaFoldDB" id="A1A5Y9"/>
<dbReference type="Pfam" id="PF00128">
    <property type="entry name" value="Alpha-amylase"/>
    <property type="match status" value="1"/>
</dbReference>
<dbReference type="GO" id="GO:0005975">
    <property type="term" value="P:carbohydrate metabolic process"/>
    <property type="evidence" value="ECO:0007669"/>
    <property type="project" value="InterPro"/>
</dbReference>
<dbReference type="Gene3D" id="2.60.40.1180">
    <property type="entry name" value="Golgi alpha-mannosidase II"/>
    <property type="match status" value="1"/>
</dbReference>
<dbReference type="InterPro" id="IPR042280">
    <property type="entry name" value="SLC3A2"/>
</dbReference>
<reference evidence="3" key="1">
    <citation type="submission" date="2006-12" db="EMBL/GenBank/DDBJ databases">
        <authorList>
            <consortium name="NIH - Zebrafish Gene Collection (ZGC) project"/>
        </authorList>
    </citation>
    <scope>NUCLEOTIDE SEQUENCE [LARGE SCALE MRNA]</scope>
    <source>
        <tissue evidence="3">Kidney</tissue>
    </source>
</reference>
<keyword evidence="4" id="KW-1185">Reference proteome</keyword>
<dbReference type="CAZy" id="GH13">
    <property type="family name" value="Glycoside Hydrolase Family 13"/>
</dbReference>
<evidence type="ECO:0007829" key="7">
    <source>
        <dbReference type="PeptideAtlas" id="A1A5Y9"/>
    </source>
</evidence>
<dbReference type="InterPro" id="IPR006047">
    <property type="entry name" value="GH13_cat_dom"/>
</dbReference>
<evidence type="ECO:0000313" key="3">
    <source>
        <dbReference type="EMBL" id="AAI28866.1"/>
    </source>
</evidence>
<reference evidence="5" key="3">
    <citation type="journal article" date="2015" name="Nat. Commun.">
        <title>RFX transcription factors are essential for hearing in mice.</title>
        <authorList>
            <person name="Elkon R."/>
            <person name="Milon B."/>
            <person name="Morrison L."/>
            <person name="Shah M."/>
            <person name="Vijayakumar S."/>
            <person name="Racherla M."/>
            <person name="Leitch C.C."/>
            <person name="Silipino L."/>
            <person name="Hadi S."/>
            <person name="Weiss-Gayet M."/>
            <person name="Barras E."/>
            <person name="Schmid C.D."/>
            <person name="Ait-Lounis A."/>
            <person name="Barnes A."/>
            <person name="Song Y."/>
            <person name="Eisenman D.J."/>
            <person name="Eliyahu E."/>
            <person name="Frolenkov G.I."/>
            <person name="Strome S.E."/>
            <person name="Durand B."/>
            <person name="Zaghloul N.A."/>
            <person name="Jones S.M."/>
            <person name="Reith W."/>
            <person name="Hertzano R."/>
        </authorList>
    </citation>
    <scope>NUCLEOTIDE SEQUENCE</scope>
</reference>
<feature type="domain" description="Glycosyl hydrolase family 13 catalytic" evidence="2">
    <location>
        <begin position="105"/>
        <end position="385"/>
    </location>
</feature>
<evidence type="ECO:0000313" key="6">
    <source>
        <dbReference type="ZFIN" id="ZDB-GENE-061215-58"/>
    </source>
</evidence>
<dbReference type="Gene3D" id="3.20.20.80">
    <property type="entry name" value="Glycosidases"/>
    <property type="match status" value="1"/>
</dbReference>